<dbReference type="Proteomes" id="UP001343257">
    <property type="component" value="Unassembled WGS sequence"/>
</dbReference>
<keyword evidence="1" id="KW-0802">TPR repeat</keyword>
<dbReference type="EMBL" id="JARTLD010000030">
    <property type="protein sequence ID" value="MED5018085.1"/>
    <property type="molecule type" value="Genomic_DNA"/>
</dbReference>
<gene>
    <name evidence="4" type="ORF">P9847_12305</name>
</gene>
<reference evidence="4 5" key="1">
    <citation type="submission" date="2023-03" db="EMBL/GenBank/DDBJ databases">
        <title>Bacillus Genome Sequencing.</title>
        <authorList>
            <person name="Dunlap C."/>
        </authorList>
    </citation>
    <scope>NUCLEOTIDE SEQUENCE [LARGE SCALE GENOMIC DNA]</scope>
    <source>
        <strain evidence="4 5">NRS-52</strain>
    </source>
</reference>
<dbReference type="InterPro" id="IPR029044">
    <property type="entry name" value="Nucleotide-diphossugar_trans"/>
</dbReference>
<feature type="region of interest" description="Disordered" evidence="2">
    <location>
        <begin position="657"/>
        <end position="678"/>
    </location>
</feature>
<evidence type="ECO:0000256" key="1">
    <source>
        <dbReference type="PROSITE-ProRule" id="PRU00339"/>
    </source>
</evidence>
<evidence type="ECO:0000259" key="3">
    <source>
        <dbReference type="Pfam" id="PF00535"/>
    </source>
</evidence>
<feature type="repeat" description="TPR" evidence="1">
    <location>
        <begin position="315"/>
        <end position="348"/>
    </location>
</feature>
<dbReference type="RefSeq" id="WP_328278195.1">
    <property type="nucleotide sequence ID" value="NZ_JARTLD010000030.1"/>
</dbReference>
<protein>
    <submittedName>
        <fullName evidence="4">Glycosyltransferase</fullName>
        <ecNumber evidence="4">2.4.-.-</ecNumber>
    </submittedName>
</protein>
<dbReference type="PANTHER" id="PTHR43630:SF2">
    <property type="entry name" value="GLYCOSYLTRANSFERASE"/>
    <property type="match status" value="1"/>
</dbReference>
<dbReference type="SMART" id="SM00028">
    <property type="entry name" value="TPR"/>
    <property type="match status" value="4"/>
</dbReference>
<dbReference type="CDD" id="cd02511">
    <property type="entry name" value="Beta4Glucosyltransferase"/>
    <property type="match status" value="1"/>
</dbReference>
<name>A0ABU6PT81_9BACL</name>
<dbReference type="SUPFAM" id="SSF48452">
    <property type="entry name" value="TPR-like"/>
    <property type="match status" value="2"/>
</dbReference>
<evidence type="ECO:0000256" key="2">
    <source>
        <dbReference type="SAM" id="MobiDB-lite"/>
    </source>
</evidence>
<dbReference type="EC" id="2.4.-.-" evidence="4"/>
<dbReference type="SUPFAM" id="SSF53448">
    <property type="entry name" value="Nucleotide-diphospho-sugar transferases"/>
    <property type="match status" value="1"/>
</dbReference>
<dbReference type="GO" id="GO:0016757">
    <property type="term" value="F:glycosyltransferase activity"/>
    <property type="evidence" value="ECO:0007669"/>
    <property type="project" value="UniProtKB-KW"/>
</dbReference>
<keyword evidence="4" id="KW-0808">Transferase</keyword>
<dbReference type="Gene3D" id="1.25.40.10">
    <property type="entry name" value="Tetratricopeptide repeat domain"/>
    <property type="match status" value="3"/>
</dbReference>
<organism evidence="4 5">
    <name type="scientific">Paenibacillus chibensis</name>
    <dbReference type="NCBI Taxonomy" id="59846"/>
    <lineage>
        <taxon>Bacteria</taxon>
        <taxon>Bacillati</taxon>
        <taxon>Bacillota</taxon>
        <taxon>Bacilli</taxon>
        <taxon>Bacillales</taxon>
        <taxon>Paenibacillaceae</taxon>
        <taxon>Paenibacillus</taxon>
    </lineage>
</organism>
<dbReference type="InterPro" id="IPR019734">
    <property type="entry name" value="TPR_rpt"/>
</dbReference>
<dbReference type="Pfam" id="PF00535">
    <property type="entry name" value="Glycos_transf_2"/>
    <property type="match status" value="1"/>
</dbReference>
<evidence type="ECO:0000313" key="4">
    <source>
        <dbReference type="EMBL" id="MED5018085.1"/>
    </source>
</evidence>
<keyword evidence="5" id="KW-1185">Reference proteome</keyword>
<dbReference type="Gene3D" id="3.90.550.10">
    <property type="entry name" value="Spore Coat Polysaccharide Biosynthesis Protein SpsA, Chain A"/>
    <property type="match status" value="1"/>
</dbReference>
<feature type="domain" description="Glycosyltransferase 2-like" evidence="3">
    <location>
        <begin position="9"/>
        <end position="133"/>
    </location>
</feature>
<dbReference type="PROSITE" id="PS50005">
    <property type="entry name" value="TPR"/>
    <property type="match status" value="2"/>
</dbReference>
<dbReference type="InterPro" id="IPR011990">
    <property type="entry name" value="TPR-like_helical_dom_sf"/>
</dbReference>
<comment type="caution">
    <text evidence="4">The sequence shown here is derived from an EMBL/GenBank/DDBJ whole genome shotgun (WGS) entry which is preliminary data.</text>
</comment>
<dbReference type="InterPro" id="IPR001173">
    <property type="entry name" value="Glyco_trans_2-like"/>
</dbReference>
<dbReference type="Pfam" id="PF13432">
    <property type="entry name" value="TPR_16"/>
    <property type="match status" value="1"/>
</dbReference>
<accession>A0ABU6PT81</accession>
<sequence length="678" mass="77436">MHTTIGIHLIVKDESDVLRHCLESVKNADEIIVLDTGSEDHTVSIAEEYGAQIIKMRWQNDFSAARNEALRHAGTDWILVIDADERLVTPMDHIRDLIEGTQREAFNVFVTNLLDAEGEQSVRHRSLRLFRNRPEYRFQGTIHEEIEPSILLFAGKETIRDSSVEFEHTGYQAVTMHSKNKLNRNYRILMQALDKEPDNAYYLYHAGIIQCQIGHLAEAKAYMLQARLLVPVTAAFRPTLMRDLAKIMLELNEPEEAGLICLRELQYYPDYADLHYIQAECLEKQGLLEKAMDAYRNAATSTSELYVTENGMNSYKPWTRIGDISLKLTRHEQAAKLFHEAACLRPSYSPAVLGLAAAFHRLNATDEEISELLLQIQQPHTLMQWRLLLEALDQIGADSEIVRLTPPEWITDESISVMYGSSMLRLKKFKEARSFFYHAASVNPKPCAERELLHVLSQWQLTGQLETSIWTYLREVPHRSMEWIDHAISSVEVDSQLTSQEPDSDDLVERLIQLSVAVGMIDMARKLAALTGSAAVAFAKALYQEGYTMASADWLISLLENQTLDDEGAHMLAEMIYDKGHYDEAVRLFENIVLNDPSHDRSKIGAALCYLHLAAACLQLTQSTTPEKDVLLQEADQLQLAIGQLERSKWHTIWNDRQRRRSDEETAERNIPLHDRQE</sequence>
<proteinExistence type="predicted"/>
<feature type="repeat" description="TPR" evidence="1">
    <location>
        <begin position="566"/>
        <end position="599"/>
    </location>
</feature>
<keyword evidence="4" id="KW-0328">Glycosyltransferase</keyword>
<dbReference type="PANTHER" id="PTHR43630">
    <property type="entry name" value="POLY-BETA-1,6-N-ACETYL-D-GLUCOSAMINE SYNTHASE"/>
    <property type="match status" value="1"/>
</dbReference>
<evidence type="ECO:0000313" key="5">
    <source>
        <dbReference type="Proteomes" id="UP001343257"/>
    </source>
</evidence>